<name>X0WQQ5_9ZZZZ</name>
<organism evidence="1">
    <name type="scientific">marine sediment metagenome</name>
    <dbReference type="NCBI Taxonomy" id="412755"/>
    <lineage>
        <taxon>unclassified sequences</taxon>
        <taxon>metagenomes</taxon>
        <taxon>ecological metagenomes</taxon>
    </lineage>
</organism>
<proteinExistence type="predicted"/>
<accession>X0WQQ5</accession>
<sequence>DCTIAGAEALSMALAVDPPDLFKPDATACGKSKCGNGIP</sequence>
<protein>
    <submittedName>
        <fullName evidence="1">Uncharacterized protein</fullName>
    </submittedName>
</protein>
<reference evidence="1" key="1">
    <citation type="journal article" date="2014" name="Front. Microbiol.">
        <title>High frequency of phylogenetically diverse reductive dehalogenase-homologous genes in deep subseafloor sedimentary metagenomes.</title>
        <authorList>
            <person name="Kawai M."/>
            <person name="Futagami T."/>
            <person name="Toyoda A."/>
            <person name="Takaki Y."/>
            <person name="Nishi S."/>
            <person name="Hori S."/>
            <person name="Arai W."/>
            <person name="Tsubouchi T."/>
            <person name="Morono Y."/>
            <person name="Uchiyama I."/>
            <person name="Ito T."/>
            <person name="Fujiyama A."/>
            <person name="Inagaki F."/>
            <person name="Takami H."/>
        </authorList>
    </citation>
    <scope>NUCLEOTIDE SEQUENCE</scope>
    <source>
        <strain evidence="1">Expedition CK06-06</strain>
    </source>
</reference>
<gene>
    <name evidence="1" type="ORF">S01H1_51949</name>
</gene>
<evidence type="ECO:0000313" key="1">
    <source>
        <dbReference type="EMBL" id="GAG26868.1"/>
    </source>
</evidence>
<comment type="caution">
    <text evidence="1">The sequence shown here is derived from an EMBL/GenBank/DDBJ whole genome shotgun (WGS) entry which is preliminary data.</text>
</comment>
<dbReference type="AlphaFoldDB" id="X0WQQ5"/>
<feature type="non-terminal residue" evidence="1">
    <location>
        <position position="1"/>
    </location>
</feature>
<dbReference type="EMBL" id="BARS01033557">
    <property type="protein sequence ID" value="GAG26868.1"/>
    <property type="molecule type" value="Genomic_DNA"/>
</dbReference>